<dbReference type="InterPro" id="IPR015500">
    <property type="entry name" value="Peptidase_S8_subtilisin-rel"/>
</dbReference>
<dbReference type="InterPro" id="IPR022398">
    <property type="entry name" value="Peptidase_S8_His-AS"/>
</dbReference>
<dbReference type="RefSeq" id="WP_005990776.1">
    <property type="nucleotide sequence ID" value="NZ_CP018470.1"/>
</dbReference>
<keyword evidence="2 8" id="KW-0645">Protease</keyword>
<dbReference type="Gene3D" id="2.60.120.260">
    <property type="entry name" value="Galactose-binding domain-like"/>
    <property type="match status" value="1"/>
</dbReference>
<feature type="active site" description="Charge relay system" evidence="7 8">
    <location>
        <position position="139"/>
    </location>
</feature>
<protein>
    <submittedName>
        <fullName evidence="11">Peptidase S8</fullName>
    </submittedName>
    <submittedName>
        <fullName evidence="12">S8 family serine peptidase</fullName>
    </submittedName>
</protein>
<dbReference type="PROSITE" id="PS00138">
    <property type="entry name" value="SUBTILASE_SER"/>
    <property type="match status" value="1"/>
</dbReference>
<gene>
    <name evidence="12" type="ORF">LN473_03700</name>
    <name evidence="11" type="ORF">OR61_07905</name>
</gene>
<dbReference type="Proteomes" id="UP001430544">
    <property type="component" value="Unassembled WGS sequence"/>
</dbReference>
<dbReference type="EMBL" id="JSYJ01000035">
    <property type="protein sequence ID" value="KHM95876.1"/>
    <property type="molecule type" value="Genomic_DNA"/>
</dbReference>
<dbReference type="AlphaFoldDB" id="A0AAJ0J045"/>
<evidence type="ECO:0000313" key="13">
    <source>
        <dbReference type="Proteomes" id="UP000030969"/>
    </source>
</evidence>
<feature type="domain" description="P/Homo B" evidence="10">
    <location>
        <begin position="458"/>
        <end position="604"/>
    </location>
</feature>
<sequence length="604" mass="64079">MNSFRRQPLALSIGALLIASTSLSALATPPVTAVTSNAINAITVSAESRGSDPLYRYQWHLSNQGQAVIGDSRPVPGVDLDVDILHGLNIRGRGVRVGVVDDGLELRHEDLADNILPNGSYNFGDRSHDTTPVDPDNGHGTAVAGIIGAVGWNGRGGRGVAPEVLMAGFDFLARASSDSDANIRYAWGDGPEARNIDIFNNSWGSVAPFYLDFPVEEQQSWEALMRSSRGGRGAIYVKSAGNSFVRLRTRDESGNVINLCSEESRVLKVGCSLANIDPRSSLPGTIVVASVDATGQRASYSSSGSALWVSGLGGEFGRQRKFDPDAASRAAPDTAPYVYDPAIVTTDLSGCAAGDNVDGLTVDNALDGSKSRIDALCNYNAIMNGTSAAAPTVSGVAALIVSTNPSLNARDVKYILAKTARQVDPWQPPAVYQGSVIDPGWITNAAGHRFSNWYGFGLVDGAAAVYEARYFKPLPPVRDTQWVASTAAASQIGGPARPAKQRIRISQTMKVEGVQLSLATSHRTPTNLRVVLESPSGTRSYVVTPFSVLDPAAYAKTGFYIDLTSSNAFLDERAQGVWTLEVTDMTASTSTAALQNFKLRILGH</sequence>
<evidence type="ECO:0000256" key="4">
    <source>
        <dbReference type="ARBA" id="ARBA00022801"/>
    </source>
</evidence>
<dbReference type="Gene3D" id="3.40.50.200">
    <property type="entry name" value="Peptidase S8/S53 domain"/>
    <property type="match status" value="1"/>
</dbReference>
<feature type="active site" description="Charge relay system" evidence="7 8">
    <location>
        <position position="101"/>
    </location>
</feature>
<evidence type="ECO:0000313" key="14">
    <source>
        <dbReference type="Proteomes" id="UP001430544"/>
    </source>
</evidence>
<dbReference type="PROSITE" id="PS00137">
    <property type="entry name" value="SUBTILASE_HIS"/>
    <property type="match status" value="1"/>
</dbReference>
<dbReference type="CDD" id="cd04059">
    <property type="entry name" value="Peptidases_S8_Protein_convertases_Kexins_Furin-like"/>
    <property type="match status" value="1"/>
</dbReference>
<feature type="active site" description="Charge relay system" evidence="7 8">
    <location>
        <position position="387"/>
    </location>
</feature>
<keyword evidence="6" id="KW-0106">Calcium</keyword>
<dbReference type="PROSITE" id="PS51829">
    <property type="entry name" value="P_HOMO_B"/>
    <property type="match status" value="1"/>
</dbReference>
<keyword evidence="4 8" id="KW-0378">Hydrolase</keyword>
<evidence type="ECO:0000256" key="1">
    <source>
        <dbReference type="ARBA" id="ARBA00005325"/>
    </source>
</evidence>
<dbReference type="GeneID" id="46980781"/>
<dbReference type="InterPro" id="IPR034182">
    <property type="entry name" value="Kexin/furin"/>
</dbReference>
<dbReference type="PROSITE" id="PS51892">
    <property type="entry name" value="SUBTILASE"/>
    <property type="match status" value="1"/>
</dbReference>
<evidence type="ECO:0000256" key="8">
    <source>
        <dbReference type="PROSITE-ProRule" id="PRU01240"/>
    </source>
</evidence>
<dbReference type="Pfam" id="PF01483">
    <property type="entry name" value="P_proprotein"/>
    <property type="match status" value="1"/>
</dbReference>
<dbReference type="InterPro" id="IPR000209">
    <property type="entry name" value="Peptidase_S8/S53_dom"/>
</dbReference>
<feature type="signal peptide" evidence="9">
    <location>
        <begin position="1"/>
        <end position="27"/>
    </location>
</feature>
<dbReference type="PANTHER" id="PTHR42884:SF14">
    <property type="entry name" value="NEUROENDOCRINE CONVERTASE 1"/>
    <property type="match status" value="1"/>
</dbReference>
<evidence type="ECO:0000256" key="3">
    <source>
        <dbReference type="ARBA" id="ARBA00022729"/>
    </source>
</evidence>
<dbReference type="GO" id="GO:0016485">
    <property type="term" value="P:protein processing"/>
    <property type="evidence" value="ECO:0007669"/>
    <property type="project" value="TreeGrafter"/>
</dbReference>
<dbReference type="PANTHER" id="PTHR42884">
    <property type="entry name" value="PROPROTEIN CONVERTASE SUBTILISIN/KEXIN-RELATED"/>
    <property type="match status" value="1"/>
</dbReference>
<evidence type="ECO:0000259" key="10">
    <source>
        <dbReference type="PROSITE" id="PS51829"/>
    </source>
</evidence>
<dbReference type="SUPFAM" id="SSF52743">
    <property type="entry name" value="Subtilisin-like"/>
    <property type="match status" value="1"/>
</dbReference>
<dbReference type="EMBL" id="JAJIUN010000012">
    <property type="protein sequence ID" value="MCC8621107.1"/>
    <property type="molecule type" value="Genomic_DNA"/>
</dbReference>
<evidence type="ECO:0000313" key="11">
    <source>
        <dbReference type="EMBL" id="KHM95876.1"/>
    </source>
</evidence>
<dbReference type="Pfam" id="PF00082">
    <property type="entry name" value="Peptidase_S8"/>
    <property type="match status" value="1"/>
</dbReference>
<dbReference type="SUPFAM" id="SSF49785">
    <property type="entry name" value="Galactose-binding domain-like"/>
    <property type="match status" value="1"/>
</dbReference>
<keyword evidence="14" id="KW-1185">Reference proteome</keyword>
<comment type="caution">
    <text evidence="11">The sequence shown here is derived from an EMBL/GenBank/DDBJ whole genome shotgun (WGS) entry which is preliminary data.</text>
</comment>
<keyword evidence="5 8" id="KW-0720">Serine protease</keyword>
<dbReference type="PRINTS" id="PR00723">
    <property type="entry name" value="SUBTILISIN"/>
</dbReference>
<dbReference type="InterPro" id="IPR008979">
    <property type="entry name" value="Galactose-bd-like_sf"/>
</dbReference>
<evidence type="ECO:0000256" key="6">
    <source>
        <dbReference type="ARBA" id="ARBA00022837"/>
    </source>
</evidence>
<name>A0AAJ0J045_9XANT</name>
<organism evidence="11 13">
    <name type="scientific">Xanthomonas vesicatoria</name>
    <dbReference type="NCBI Taxonomy" id="56460"/>
    <lineage>
        <taxon>Bacteria</taxon>
        <taxon>Pseudomonadati</taxon>
        <taxon>Pseudomonadota</taxon>
        <taxon>Gammaproteobacteria</taxon>
        <taxon>Lysobacterales</taxon>
        <taxon>Lysobacteraceae</taxon>
        <taxon>Xanthomonas</taxon>
    </lineage>
</organism>
<dbReference type="PROSITE" id="PS00136">
    <property type="entry name" value="SUBTILASE_ASP"/>
    <property type="match status" value="1"/>
</dbReference>
<comment type="similarity">
    <text evidence="1">Belongs to the peptidase S8 family. Furin subfamily.</text>
</comment>
<dbReference type="InterPro" id="IPR002884">
    <property type="entry name" value="P_dom"/>
</dbReference>
<dbReference type="InterPro" id="IPR036852">
    <property type="entry name" value="Peptidase_S8/S53_dom_sf"/>
</dbReference>
<evidence type="ECO:0000256" key="7">
    <source>
        <dbReference type="PIRSR" id="PIRSR615500-1"/>
    </source>
</evidence>
<proteinExistence type="inferred from homology"/>
<dbReference type="InterPro" id="IPR023827">
    <property type="entry name" value="Peptidase_S8_Asp-AS"/>
</dbReference>
<feature type="chain" id="PRO_5042571126" evidence="9">
    <location>
        <begin position="28"/>
        <end position="604"/>
    </location>
</feature>
<dbReference type="GO" id="GO:0012505">
    <property type="term" value="C:endomembrane system"/>
    <property type="evidence" value="ECO:0007669"/>
    <property type="project" value="UniProtKB-ARBA"/>
</dbReference>
<keyword evidence="3 9" id="KW-0732">Signal</keyword>
<reference evidence="12" key="2">
    <citation type="submission" date="2021-11" db="EMBL/GenBank/DDBJ databases">
        <title>Genome resources and taxonomic validation of 89 Xanthomonas strains.</title>
        <authorList>
            <person name="Tambong J.T."/>
        </authorList>
    </citation>
    <scope>NUCLEOTIDE SEQUENCE</scope>
    <source>
        <strain evidence="12">Bv 5-4A</strain>
    </source>
</reference>
<evidence type="ECO:0000256" key="2">
    <source>
        <dbReference type="ARBA" id="ARBA00022670"/>
    </source>
</evidence>
<evidence type="ECO:0000256" key="5">
    <source>
        <dbReference type="ARBA" id="ARBA00022825"/>
    </source>
</evidence>
<dbReference type="GO" id="GO:0005737">
    <property type="term" value="C:cytoplasm"/>
    <property type="evidence" value="ECO:0007669"/>
    <property type="project" value="UniProtKB-ARBA"/>
</dbReference>
<accession>A0AAJ0J045</accession>
<evidence type="ECO:0000256" key="9">
    <source>
        <dbReference type="SAM" id="SignalP"/>
    </source>
</evidence>
<dbReference type="GO" id="GO:0016020">
    <property type="term" value="C:membrane"/>
    <property type="evidence" value="ECO:0007669"/>
    <property type="project" value="TreeGrafter"/>
</dbReference>
<dbReference type="InterPro" id="IPR023828">
    <property type="entry name" value="Peptidase_S8_Ser-AS"/>
</dbReference>
<reference evidence="11 13" key="1">
    <citation type="submission" date="2014-11" db="EMBL/GenBank/DDBJ databases">
        <title>Draft Genome Sequences of Xanthomonas vesicatoria Strains from the Balkan Peninsula.</title>
        <authorList>
            <person name="Vancheva T."/>
            <person name="Lefeuvre P."/>
            <person name="Bogatzevska N."/>
            <person name="Moncheva P."/>
            <person name="Koebnik R."/>
        </authorList>
    </citation>
    <scope>NUCLEOTIDE SEQUENCE [LARGE SCALE GENOMIC DNA]</scope>
    <source>
        <strain evidence="11 13">53M</strain>
    </source>
</reference>
<dbReference type="GO" id="GO:0004252">
    <property type="term" value="F:serine-type endopeptidase activity"/>
    <property type="evidence" value="ECO:0007669"/>
    <property type="project" value="UniProtKB-UniRule"/>
</dbReference>
<evidence type="ECO:0000313" key="12">
    <source>
        <dbReference type="EMBL" id="MCC8621107.1"/>
    </source>
</evidence>
<dbReference type="Proteomes" id="UP000030969">
    <property type="component" value="Unassembled WGS sequence"/>
</dbReference>